<sequence length="169" mass="17390">MEFRMSGKPAARLGDPTSCPLPGHGTNPIASGSPDVNFDGLPAARMTDKSACGSPITGGVSSTVFINGLNAATIDSTGAHGNIIIGGSGTVIIGDTFVPAPFSGLLPMPVHFSDKLKLINETTGEPMPNHGYAIQRADGSIEEGVSDAQGFTHMISSHLAENIKLFVED</sequence>
<dbReference type="Gene3D" id="2.60.200.60">
    <property type="match status" value="2"/>
</dbReference>
<name>A0A3M4W7P4_PSECI</name>
<evidence type="ECO:0000313" key="2">
    <source>
        <dbReference type="EMBL" id="RMR59993.1"/>
    </source>
</evidence>
<reference evidence="2 3" key="1">
    <citation type="submission" date="2018-08" db="EMBL/GenBank/DDBJ databases">
        <title>Recombination of ecologically and evolutionarily significant loci maintains genetic cohesion in the Pseudomonas syringae species complex.</title>
        <authorList>
            <person name="Dillon M."/>
            <person name="Thakur S."/>
            <person name="Almeida R.N.D."/>
            <person name="Weir B.S."/>
            <person name="Guttman D.S."/>
        </authorList>
    </citation>
    <scope>NUCLEOTIDE SEQUENCE [LARGE SCALE GENOMIC DNA]</scope>
    <source>
        <strain evidence="2 3">ICMP 6917</strain>
    </source>
</reference>
<dbReference type="Proteomes" id="UP000278332">
    <property type="component" value="Unassembled WGS sequence"/>
</dbReference>
<comment type="caution">
    <text evidence="2">The sequence shown here is derived from an EMBL/GenBank/DDBJ whole genome shotgun (WGS) entry which is preliminary data.</text>
</comment>
<organism evidence="2 3">
    <name type="scientific">Pseudomonas cichorii</name>
    <dbReference type="NCBI Taxonomy" id="36746"/>
    <lineage>
        <taxon>Bacteria</taxon>
        <taxon>Pseudomonadati</taxon>
        <taxon>Pseudomonadota</taxon>
        <taxon>Gammaproteobacteria</taxon>
        <taxon>Pseudomonadales</taxon>
        <taxon>Pseudomonadaceae</taxon>
        <taxon>Pseudomonas</taxon>
    </lineage>
</organism>
<dbReference type="EMBL" id="RBRY01000052">
    <property type="protein sequence ID" value="RMR59993.1"/>
    <property type="molecule type" value="Genomic_DNA"/>
</dbReference>
<evidence type="ECO:0000256" key="1">
    <source>
        <dbReference type="SAM" id="MobiDB-lite"/>
    </source>
</evidence>
<dbReference type="Pfam" id="PF05488">
    <property type="entry name" value="PAAR_motif"/>
    <property type="match status" value="1"/>
</dbReference>
<accession>A0A3M4W7P4</accession>
<dbReference type="InterPro" id="IPR008727">
    <property type="entry name" value="PAAR_motif"/>
</dbReference>
<dbReference type="AlphaFoldDB" id="A0A3M4W7P4"/>
<protein>
    <recommendedName>
        <fullName evidence="4">Zn-binding Pro-Ala-Ala-Arg (PAAR) domain-containing protein, incolved in TypeVI secretion</fullName>
    </recommendedName>
</protein>
<evidence type="ECO:0000313" key="3">
    <source>
        <dbReference type="Proteomes" id="UP000278332"/>
    </source>
</evidence>
<gene>
    <name evidence="2" type="ORF">ALP84_01371</name>
</gene>
<proteinExistence type="predicted"/>
<dbReference type="CDD" id="cd14743">
    <property type="entry name" value="PAAR_CT_1"/>
    <property type="match status" value="1"/>
</dbReference>
<evidence type="ECO:0008006" key="4">
    <source>
        <dbReference type="Google" id="ProtNLM"/>
    </source>
</evidence>
<feature type="region of interest" description="Disordered" evidence="1">
    <location>
        <begin position="1"/>
        <end position="35"/>
    </location>
</feature>